<dbReference type="Proteomes" id="UP000636956">
    <property type="component" value="Unassembled WGS sequence"/>
</dbReference>
<dbReference type="InterPro" id="IPR001173">
    <property type="entry name" value="Glyco_trans_2-like"/>
</dbReference>
<name>A0A917P9W1_9MICO</name>
<dbReference type="Pfam" id="PF00535">
    <property type="entry name" value="Glycos_transf_2"/>
    <property type="match status" value="1"/>
</dbReference>
<dbReference type="Gene3D" id="3.90.550.10">
    <property type="entry name" value="Spore Coat Polysaccharide Biosynthesis Protein SpsA, Chain A"/>
    <property type="match status" value="1"/>
</dbReference>
<evidence type="ECO:0000313" key="7">
    <source>
        <dbReference type="EMBL" id="GGJ67724.1"/>
    </source>
</evidence>
<feature type="domain" description="Glycosyltransferase 2-like" evidence="6">
    <location>
        <begin position="38"/>
        <end position="129"/>
    </location>
</feature>
<keyword evidence="4 7" id="KW-0808">Transferase</keyword>
<feature type="compositionally biased region" description="Pro residues" evidence="5">
    <location>
        <begin position="1"/>
        <end position="10"/>
    </location>
</feature>
<dbReference type="PANTHER" id="PTHR43179:SF12">
    <property type="entry name" value="GALACTOFURANOSYLTRANSFERASE GLFT2"/>
    <property type="match status" value="1"/>
</dbReference>
<proteinExistence type="inferred from homology"/>
<evidence type="ECO:0000256" key="2">
    <source>
        <dbReference type="ARBA" id="ARBA00006739"/>
    </source>
</evidence>
<dbReference type="EMBL" id="BMMD01000001">
    <property type="protein sequence ID" value="GGJ67724.1"/>
    <property type="molecule type" value="Genomic_DNA"/>
</dbReference>
<evidence type="ECO:0000259" key="6">
    <source>
        <dbReference type="Pfam" id="PF00535"/>
    </source>
</evidence>
<evidence type="ECO:0000256" key="3">
    <source>
        <dbReference type="ARBA" id="ARBA00022676"/>
    </source>
</evidence>
<accession>A0A917P9W1</accession>
<feature type="region of interest" description="Disordered" evidence="5">
    <location>
        <begin position="1"/>
        <end position="20"/>
    </location>
</feature>
<comment type="similarity">
    <text evidence="2">Belongs to the glycosyltransferase 2 family.</text>
</comment>
<protein>
    <submittedName>
        <fullName evidence="7">Glycosyl transferase</fullName>
    </submittedName>
</protein>
<reference evidence="7" key="1">
    <citation type="journal article" date="2014" name="Int. J. Syst. Evol. Microbiol.">
        <title>Complete genome sequence of Corynebacterium casei LMG S-19264T (=DSM 44701T), isolated from a smear-ripened cheese.</title>
        <authorList>
            <consortium name="US DOE Joint Genome Institute (JGI-PGF)"/>
            <person name="Walter F."/>
            <person name="Albersmeier A."/>
            <person name="Kalinowski J."/>
            <person name="Ruckert C."/>
        </authorList>
    </citation>
    <scope>NUCLEOTIDE SEQUENCE</scope>
    <source>
        <strain evidence="7">CGMCC 1.8984</strain>
    </source>
</reference>
<dbReference type="GO" id="GO:0016757">
    <property type="term" value="F:glycosyltransferase activity"/>
    <property type="evidence" value="ECO:0007669"/>
    <property type="project" value="UniProtKB-KW"/>
</dbReference>
<gene>
    <name evidence="7" type="ORF">GCM10011372_01890</name>
</gene>
<organism evidence="7 8">
    <name type="scientific">Agromyces bauzanensis</name>
    <dbReference type="NCBI Taxonomy" id="1308924"/>
    <lineage>
        <taxon>Bacteria</taxon>
        <taxon>Bacillati</taxon>
        <taxon>Actinomycetota</taxon>
        <taxon>Actinomycetes</taxon>
        <taxon>Micrococcales</taxon>
        <taxon>Microbacteriaceae</taxon>
        <taxon>Agromyces</taxon>
    </lineage>
</organism>
<evidence type="ECO:0000256" key="4">
    <source>
        <dbReference type="ARBA" id="ARBA00022679"/>
    </source>
</evidence>
<dbReference type="InterPro" id="IPR029044">
    <property type="entry name" value="Nucleotide-diphossugar_trans"/>
</dbReference>
<sequence length="314" mass="34557">MSAPDAPVPEPAEGASASTGSANLPRVGVVVLTMGTRPVDLARGIRSVLDQEDVTVDVVCVGNGWNPASAVPPLPAEVKTLHLPENLGIPAGRNRGVPEIAGDVLFFLDDDAFLPSPRFLADGCRLLAARPQIGLIQPRVVDPAGRVSPRRWIPRIRKGDPAHSSSVFSCWEGAVLMPRAVFDATGGWADPFFYAHEGIELAWRVWDTGHVAWYAGDLEAGHPVIDPARHAYYHRLNARNRVWLARRNLPALLVPLYVGSWTVIQVLRWARNPSALRAWFGGWRAGWGEDAEERRPIRWRTVWRMTLAGRPPVV</sequence>
<comment type="pathway">
    <text evidence="1">Cell wall biogenesis; cell wall polysaccharide biosynthesis.</text>
</comment>
<reference evidence="7" key="2">
    <citation type="submission" date="2020-09" db="EMBL/GenBank/DDBJ databases">
        <authorList>
            <person name="Sun Q."/>
            <person name="Zhou Y."/>
        </authorList>
    </citation>
    <scope>NUCLEOTIDE SEQUENCE</scope>
    <source>
        <strain evidence="7">CGMCC 1.8984</strain>
    </source>
</reference>
<dbReference type="PANTHER" id="PTHR43179">
    <property type="entry name" value="RHAMNOSYLTRANSFERASE WBBL"/>
    <property type="match status" value="1"/>
</dbReference>
<dbReference type="SUPFAM" id="SSF53448">
    <property type="entry name" value="Nucleotide-diphospho-sugar transferases"/>
    <property type="match status" value="1"/>
</dbReference>
<evidence type="ECO:0000256" key="1">
    <source>
        <dbReference type="ARBA" id="ARBA00004776"/>
    </source>
</evidence>
<dbReference type="AlphaFoldDB" id="A0A917P9W1"/>
<evidence type="ECO:0000313" key="8">
    <source>
        <dbReference type="Proteomes" id="UP000636956"/>
    </source>
</evidence>
<evidence type="ECO:0000256" key="5">
    <source>
        <dbReference type="SAM" id="MobiDB-lite"/>
    </source>
</evidence>
<keyword evidence="3" id="KW-0328">Glycosyltransferase</keyword>
<keyword evidence="8" id="KW-1185">Reference proteome</keyword>
<comment type="caution">
    <text evidence="7">The sequence shown here is derived from an EMBL/GenBank/DDBJ whole genome shotgun (WGS) entry which is preliminary data.</text>
</comment>